<dbReference type="EMBL" id="GL996501">
    <property type="protein sequence ID" value="EGW33094.1"/>
    <property type="molecule type" value="Genomic_DNA"/>
</dbReference>
<feature type="domain" description="RRM" evidence="4">
    <location>
        <begin position="580"/>
        <end position="655"/>
    </location>
</feature>
<feature type="compositionally biased region" description="Acidic residues" evidence="3">
    <location>
        <begin position="914"/>
        <end position="927"/>
    </location>
</feature>
<gene>
    <name evidence="5" type="ORF">SPAPADRAFT_150718</name>
</gene>
<dbReference type="InterPro" id="IPR000504">
    <property type="entry name" value="RRM_dom"/>
</dbReference>
<dbReference type="PANTHER" id="PTHR14089">
    <property type="entry name" value="PRE-MRNA-SPLICING FACTOR RBM22"/>
    <property type="match status" value="1"/>
</dbReference>
<dbReference type="InterPro" id="IPR035979">
    <property type="entry name" value="RBD_domain_sf"/>
</dbReference>
<feature type="compositionally biased region" description="Low complexity" evidence="3">
    <location>
        <begin position="76"/>
        <end position="103"/>
    </location>
</feature>
<organism evidence="6">
    <name type="scientific">Spathaspora passalidarum (strain NRRL Y-27907 / 11-Y1)</name>
    <dbReference type="NCBI Taxonomy" id="619300"/>
    <lineage>
        <taxon>Eukaryota</taxon>
        <taxon>Fungi</taxon>
        <taxon>Dikarya</taxon>
        <taxon>Ascomycota</taxon>
        <taxon>Saccharomycotina</taxon>
        <taxon>Pichiomycetes</taxon>
        <taxon>Debaryomycetaceae</taxon>
        <taxon>Spathaspora</taxon>
    </lineage>
</organism>
<dbReference type="InParanoid" id="G3AL51"/>
<dbReference type="HOGENOM" id="CLU_285123_0_0_1"/>
<evidence type="ECO:0000256" key="3">
    <source>
        <dbReference type="SAM" id="MobiDB-lite"/>
    </source>
</evidence>
<keyword evidence="6" id="KW-1185">Reference proteome</keyword>
<dbReference type="STRING" id="619300.G3AL51"/>
<feature type="region of interest" description="Disordered" evidence="3">
    <location>
        <begin position="69"/>
        <end position="125"/>
    </location>
</feature>
<feature type="region of interest" description="Disordered" evidence="3">
    <location>
        <begin position="900"/>
        <end position="992"/>
    </location>
</feature>
<proteinExistence type="predicted"/>
<dbReference type="Proteomes" id="UP000000709">
    <property type="component" value="Unassembled WGS sequence"/>
</dbReference>
<dbReference type="InterPro" id="IPR012677">
    <property type="entry name" value="Nucleotide-bd_a/b_plait_sf"/>
</dbReference>
<feature type="compositionally biased region" description="Polar residues" evidence="3">
    <location>
        <begin position="104"/>
        <end position="113"/>
    </location>
</feature>
<dbReference type="GeneID" id="18870877"/>
<keyword evidence="1 2" id="KW-0694">RNA-binding</keyword>
<evidence type="ECO:0000256" key="2">
    <source>
        <dbReference type="PROSITE-ProRule" id="PRU00176"/>
    </source>
</evidence>
<evidence type="ECO:0000256" key="1">
    <source>
        <dbReference type="ARBA" id="ARBA00022884"/>
    </source>
</evidence>
<dbReference type="OrthoDB" id="6407164at2759"/>
<protein>
    <recommendedName>
        <fullName evidence="4">RRM domain-containing protein</fullName>
    </recommendedName>
</protein>
<dbReference type="OMA" id="PIEYCKM"/>
<dbReference type="AlphaFoldDB" id="G3AL51"/>
<dbReference type="SMART" id="SM00360">
    <property type="entry name" value="RRM"/>
    <property type="match status" value="3"/>
</dbReference>
<dbReference type="GO" id="GO:0003729">
    <property type="term" value="F:mRNA binding"/>
    <property type="evidence" value="ECO:0007669"/>
    <property type="project" value="TreeGrafter"/>
</dbReference>
<accession>G3AL51</accession>
<dbReference type="PANTHER" id="PTHR14089:SF8">
    <property type="entry name" value="RNA-BINDING PROTEIN MRN1"/>
    <property type="match status" value="1"/>
</dbReference>
<feature type="compositionally biased region" description="Basic residues" evidence="3">
    <location>
        <begin position="953"/>
        <end position="974"/>
    </location>
</feature>
<evidence type="ECO:0000313" key="5">
    <source>
        <dbReference type="EMBL" id="EGW33094.1"/>
    </source>
</evidence>
<name>G3AL51_SPAPN</name>
<dbReference type="InterPro" id="IPR039171">
    <property type="entry name" value="Cwc2/Slt11"/>
</dbReference>
<dbReference type="Gene3D" id="3.30.70.330">
    <property type="match status" value="3"/>
</dbReference>
<dbReference type="eggNOG" id="KOG0118">
    <property type="taxonomic scope" value="Eukaryota"/>
</dbReference>
<dbReference type="PROSITE" id="PS50102">
    <property type="entry name" value="RRM"/>
    <property type="match status" value="1"/>
</dbReference>
<sequence length="1150" mass="130391">MYQPVYYPGQQSRPVNHVPPPLHLQHSNLHNNIPQLPQANPGEIPYPQAMLPSTMFVSSPYFTPPPSARYVNHQHSFPPQSFQSSGVSSPRSSTSKSRSRPPSNMHTTTMTNSDEGEYKRTSPPYLAPLNNSTLSSRAYSSSAYDSLNHNIDRLNLSRTIILKNISEDVSLNDLLNEIDFGPIEYCKMFSKPTAKAIKDQDPEISDNLKVCYISFINSKVSILFHLKYKNSANLNELKKSLKNSKHLKIKFNETNNTNTNGTSNPNQDFIKLKTLNYIVEYNASRSILIKFSVNKELPEEVKQETRNEEIESFIKTQCGKFGEAEDFKIKIEDEEDSRVQGKVLVHFTSIDAAIKTYENYLRRIQHDTEQVVNNTEKTRNNSAKDEKDVNVKYDIKFTNVTFHKDRCDKTFIEGNTRNMSPESSNSSINHKHISSFQNIPEEIETNDDTSTNSTQLENFLTSPVLHEPSGLNIIEPISPNSSVIEGPQSVESPIHHESELIQEDVYEDNHHGEIPGMAHYDSYSFVSSDSRFSASMPHLIPIQAPQFNLVTPDMMSQSNVSSSSSIHYPIQPDPLNIGNRTIYLGNLHPNTTVEEIANNVRAGGLVESINHRPDKKVCFITFVDANVAFKFYLNHQVLHQLIIHGYDVTVGWAKQHSGPLSHEIGLAVTAGASRNIYIGIRVNKNQPADKEKPRLPDENQLRMDFSKFGLLEQINFYHNKDCGFLNFLNIRDAIKLVEIFDCEESLAISKLRRMFKNFESEEDTAAFYNKYKQFKISFAKDRCGNPPKFSYKKKVPGSFGSSYQLQSFNGSENGIIDTNMRRHRKLRKNPEDYDEKTRMNEADIYMEQTINEEAAMVFGIISNQEKAKTDDKEQDSSDAEINGDAHTELELAREVEAINIGNGELNGEAIENGKEEEDSDDDDDEEVSIIIGSDDVAELVSNNESKKTDAPIKKNKGRSRRNKQNRQNVYRKRFNQSDISMPLGSNSASSSTLSLNSSFMNYNPPQNFTTATTPYGQSQPHQTSYFMPLSRNSSSSNIRKGYYSHTPSIVPEYYHIQPPPIYYQQVATPTLPHQKKFADGSAPQINKNPYFFSGSQVMAQYLAKARNENLFYVPTWLANDVEVDQDQIFEESGNLRLNNGTNPYIPGSRH</sequence>
<dbReference type="SUPFAM" id="SSF54928">
    <property type="entry name" value="RNA-binding domain, RBD"/>
    <property type="match status" value="1"/>
</dbReference>
<reference evidence="5 6" key="1">
    <citation type="journal article" date="2011" name="Proc. Natl. Acad. Sci. U.S.A.">
        <title>Comparative genomics of xylose-fermenting fungi for enhanced biofuel production.</title>
        <authorList>
            <person name="Wohlbach D.J."/>
            <person name="Kuo A."/>
            <person name="Sato T.K."/>
            <person name="Potts K.M."/>
            <person name="Salamov A.A."/>
            <person name="LaButti K.M."/>
            <person name="Sun H."/>
            <person name="Clum A."/>
            <person name="Pangilinan J.L."/>
            <person name="Lindquist E.A."/>
            <person name="Lucas S."/>
            <person name="Lapidus A."/>
            <person name="Jin M."/>
            <person name="Gunawan C."/>
            <person name="Balan V."/>
            <person name="Dale B.E."/>
            <person name="Jeffries T.W."/>
            <person name="Zinkel R."/>
            <person name="Barry K.W."/>
            <person name="Grigoriev I.V."/>
            <person name="Gasch A.P."/>
        </authorList>
    </citation>
    <scope>NUCLEOTIDE SEQUENCE [LARGE SCALE GENOMIC DNA]</scope>
    <source>
        <strain evidence="6">NRRL Y-27907 / 11-Y1</strain>
    </source>
</reference>
<dbReference type="GO" id="GO:0010494">
    <property type="term" value="C:cytoplasmic stress granule"/>
    <property type="evidence" value="ECO:0007669"/>
    <property type="project" value="TreeGrafter"/>
</dbReference>
<dbReference type="KEGG" id="spaa:SPAPADRAFT_150718"/>
<evidence type="ECO:0000259" key="4">
    <source>
        <dbReference type="PROSITE" id="PS50102"/>
    </source>
</evidence>
<dbReference type="RefSeq" id="XP_007374609.1">
    <property type="nucleotide sequence ID" value="XM_007374547.1"/>
</dbReference>
<evidence type="ECO:0000313" key="6">
    <source>
        <dbReference type="Proteomes" id="UP000000709"/>
    </source>
</evidence>